<feature type="non-terminal residue" evidence="2">
    <location>
        <position position="1"/>
    </location>
</feature>
<dbReference type="EMBL" id="CADCTU010000528">
    <property type="protein sequence ID" value="CAA9327203.1"/>
    <property type="molecule type" value="Genomic_DNA"/>
</dbReference>
<gene>
    <name evidence="2" type="ORF">AVDCRST_MAG11-2286</name>
</gene>
<evidence type="ECO:0000256" key="1">
    <source>
        <dbReference type="SAM" id="MobiDB-lite"/>
    </source>
</evidence>
<evidence type="ECO:0000313" key="2">
    <source>
        <dbReference type="EMBL" id="CAA9327203.1"/>
    </source>
</evidence>
<reference evidence="2" key="1">
    <citation type="submission" date="2020-02" db="EMBL/GenBank/DDBJ databases">
        <authorList>
            <person name="Meier V. D."/>
        </authorList>
    </citation>
    <scope>NUCLEOTIDE SEQUENCE</scope>
    <source>
        <strain evidence="2">AVDCRST_MAG11</strain>
    </source>
</reference>
<feature type="region of interest" description="Disordered" evidence="1">
    <location>
        <begin position="1"/>
        <end position="29"/>
    </location>
</feature>
<name>A0A6J4LAS8_9BACT</name>
<feature type="compositionally biased region" description="Low complexity" evidence="1">
    <location>
        <begin position="1"/>
        <end position="15"/>
    </location>
</feature>
<protein>
    <submittedName>
        <fullName evidence="2">Uncharacterized protein</fullName>
    </submittedName>
</protein>
<sequence>AGAPGRAARGTQGVARRARAGRGDGSGPL</sequence>
<feature type="non-terminal residue" evidence="2">
    <location>
        <position position="29"/>
    </location>
</feature>
<dbReference type="AlphaFoldDB" id="A0A6J4LAS8"/>
<organism evidence="2">
    <name type="scientific">uncultured Gemmatimonadaceae bacterium</name>
    <dbReference type="NCBI Taxonomy" id="246130"/>
    <lineage>
        <taxon>Bacteria</taxon>
        <taxon>Pseudomonadati</taxon>
        <taxon>Gemmatimonadota</taxon>
        <taxon>Gemmatimonadia</taxon>
        <taxon>Gemmatimonadales</taxon>
        <taxon>Gemmatimonadaceae</taxon>
        <taxon>environmental samples</taxon>
    </lineage>
</organism>
<accession>A0A6J4LAS8</accession>
<proteinExistence type="predicted"/>